<sequence>MPGFERRTQPVGLCGGRLVPPCQRCHGNLLPGSFSTLRTRED</sequence>
<organism evidence="1 2">
    <name type="scientific">Rhodococcus rhodnii LMG 5362</name>
    <dbReference type="NCBI Taxonomy" id="1273125"/>
    <lineage>
        <taxon>Bacteria</taxon>
        <taxon>Bacillati</taxon>
        <taxon>Actinomycetota</taxon>
        <taxon>Actinomycetes</taxon>
        <taxon>Mycobacteriales</taxon>
        <taxon>Nocardiaceae</taxon>
        <taxon>Rhodococcus</taxon>
    </lineage>
</organism>
<dbReference type="Proteomes" id="UP000013525">
    <property type="component" value="Unassembled WGS sequence"/>
</dbReference>
<protein>
    <submittedName>
        <fullName evidence="1">Uncharacterized protein</fullName>
    </submittedName>
</protein>
<comment type="caution">
    <text evidence="1">The sequence shown here is derived from an EMBL/GenBank/DDBJ whole genome shotgun (WGS) entry which is preliminary data.</text>
</comment>
<dbReference type="EMBL" id="APMY01000060">
    <property type="protein sequence ID" value="EOM76786.1"/>
    <property type="molecule type" value="Genomic_DNA"/>
</dbReference>
<keyword evidence="2" id="KW-1185">Reference proteome</keyword>
<reference evidence="1 2" key="1">
    <citation type="journal article" date="2013" name="Genome Announc.">
        <title>Draft Genome Sequence of Rhodococcus rhodnii Strain LMG5362, a Symbiont of Rhodnius prolixus (Hemiptera, Reduviidae, Triatominae), the Principle Vector of Trypanosoma cruzi.</title>
        <authorList>
            <person name="Pachebat J.A."/>
            <person name="van Keulen G."/>
            <person name="Whitten M.M."/>
            <person name="Girdwood S."/>
            <person name="Del Sol R."/>
            <person name="Dyson P.J."/>
            <person name="Facey P.D."/>
        </authorList>
    </citation>
    <scope>NUCLEOTIDE SEQUENCE [LARGE SCALE GENOMIC DNA]</scope>
    <source>
        <strain evidence="1 2">LMG 5362</strain>
    </source>
</reference>
<evidence type="ECO:0000313" key="1">
    <source>
        <dbReference type="EMBL" id="EOM76786.1"/>
    </source>
</evidence>
<dbReference type="AlphaFoldDB" id="R7WN92"/>
<dbReference type="PATRIC" id="fig|1273125.3.peg.1838"/>
<proteinExistence type="predicted"/>
<gene>
    <name evidence="1" type="ORF">Rrhod_1906</name>
</gene>
<accession>R7WN92</accession>
<name>R7WN92_9NOCA</name>
<evidence type="ECO:0000313" key="2">
    <source>
        <dbReference type="Proteomes" id="UP000013525"/>
    </source>
</evidence>